<evidence type="ECO:0000256" key="2">
    <source>
        <dbReference type="ARBA" id="ARBA00022737"/>
    </source>
</evidence>
<evidence type="ECO:0000256" key="1">
    <source>
        <dbReference type="ARBA" id="ARBA00022574"/>
    </source>
</evidence>
<evidence type="ECO:0000313" key="5">
    <source>
        <dbReference type="Proteomes" id="UP000521943"/>
    </source>
</evidence>
<evidence type="ECO:0000313" key="4">
    <source>
        <dbReference type="EMBL" id="KAF6744330.1"/>
    </source>
</evidence>
<organism evidence="4 5">
    <name type="scientific">Ephemerocybe angulata</name>
    <dbReference type="NCBI Taxonomy" id="980116"/>
    <lineage>
        <taxon>Eukaryota</taxon>
        <taxon>Fungi</taxon>
        <taxon>Dikarya</taxon>
        <taxon>Basidiomycota</taxon>
        <taxon>Agaricomycotina</taxon>
        <taxon>Agaricomycetes</taxon>
        <taxon>Agaricomycetidae</taxon>
        <taxon>Agaricales</taxon>
        <taxon>Agaricineae</taxon>
        <taxon>Psathyrellaceae</taxon>
        <taxon>Ephemerocybe</taxon>
    </lineage>
</organism>
<feature type="domain" description="WDR59/RTC1-like RING zinc finger" evidence="3">
    <location>
        <begin position="27"/>
        <end position="65"/>
    </location>
</feature>
<dbReference type="Proteomes" id="UP000521943">
    <property type="component" value="Unassembled WGS sequence"/>
</dbReference>
<reference evidence="4 5" key="1">
    <citation type="submission" date="2020-07" db="EMBL/GenBank/DDBJ databases">
        <title>Comparative genomics of pyrophilous fungi reveals a link between fire events and developmental genes.</title>
        <authorList>
            <consortium name="DOE Joint Genome Institute"/>
            <person name="Steindorff A.S."/>
            <person name="Carver A."/>
            <person name="Calhoun S."/>
            <person name="Stillman K."/>
            <person name="Liu H."/>
            <person name="Lipzen A."/>
            <person name="Pangilinan J."/>
            <person name="Labutti K."/>
            <person name="Bruns T.D."/>
            <person name="Grigoriev I.V."/>
        </authorList>
    </citation>
    <scope>NUCLEOTIDE SEQUENCE [LARGE SCALE GENOMIC DNA]</scope>
    <source>
        <strain evidence="4 5">CBS 144469</strain>
    </source>
</reference>
<keyword evidence="2" id="KW-0677">Repeat</keyword>
<proteinExistence type="predicted"/>
<dbReference type="InterPro" id="IPR049566">
    <property type="entry name" value="WDR59_RTC1-like_RING_Znf"/>
</dbReference>
<comment type="caution">
    <text evidence="4">The sequence shown here is derived from an EMBL/GenBank/DDBJ whole genome shotgun (WGS) entry which is preliminary data.</text>
</comment>
<protein>
    <recommendedName>
        <fullName evidence="3">WDR59/RTC1-like RING zinc finger domain-containing protein</fullName>
    </recommendedName>
</protein>
<name>A0A8H6HC39_9AGAR</name>
<keyword evidence="1" id="KW-0853">WD repeat</keyword>
<keyword evidence="5" id="KW-1185">Reference proteome</keyword>
<dbReference type="PROSITE" id="PS51257">
    <property type="entry name" value="PROKAR_LIPOPROTEIN"/>
    <property type="match status" value="1"/>
</dbReference>
<sequence length="162" mass="17250">MRPAIPPLSSSAPSIGAFASCLSSKKSTVKCSICHLPVRSLLFQRSVCQHGGHQSCYRRYYLHGNCHARAPHVLLPGLLGLVHGRQGPVTLSDCRRPFGGVCGDVRCEHTQQCVGDVGAESSADGKQSWTWWGAEDDGTSVCVGVWALLLGCEHDFSCAGGV</sequence>
<accession>A0A8H6HC39</accession>
<dbReference type="OrthoDB" id="3223425at2759"/>
<gene>
    <name evidence="4" type="ORF">DFP72DRAFT_929763</name>
</gene>
<evidence type="ECO:0000259" key="3">
    <source>
        <dbReference type="Pfam" id="PF17120"/>
    </source>
</evidence>
<dbReference type="EMBL" id="JACGCI010000124">
    <property type="protein sequence ID" value="KAF6744330.1"/>
    <property type="molecule type" value="Genomic_DNA"/>
</dbReference>
<dbReference type="AlphaFoldDB" id="A0A8H6HC39"/>
<dbReference type="Pfam" id="PF17120">
    <property type="entry name" value="zf-RING_16"/>
    <property type="match status" value="1"/>
</dbReference>